<comment type="caution">
    <text evidence="2">The sequence shown here is derived from an EMBL/GenBank/DDBJ whole genome shotgun (WGS) entry which is preliminary data.</text>
</comment>
<organism evidence="2 3">
    <name type="scientific">Hymenobacter glacieicola</name>
    <dbReference type="NCBI Taxonomy" id="1562124"/>
    <lineage>
        <taxon>Bacteria</taxon>
        <taxon>Pseudomonadati</taxon>
        <taxon>Bacteroidota</taxon>
        <taxon>Cytophagia</taxon>
        <taxon>Cytophagales</taxon>
        <taxon>Hymenobacteraceae</taxon>
        <taxon>Hymenobacter</taxon>
    </lineage>
</organism>
<dbReference type="Proteomes" id="UP000601361">
    <property type="component" value="Unassembled WGS sequence"/>
</dbReference>
<evidence type="ECO:0000256" key="1">
    <source>
        <dbReference type="SAM" id="SignalP"/>
    </source>
</evidence>
<evidence type="ECO:0000313" key="2">
    <source>
        <dbReference type="EMBL" id="GGG42245.1"/>
    </source>
</evidence>
<feature type="chain" id="PRO_5046376927" evidence="1">
    <location>
        <begin position="27"/>
        <end position="127"/>
    </location>
</feature>
<name>A0ABQ1WR46_9BACT</name>
<gene>
    <name evidence="2" type="ORF">GCM10011378_18270</name>
</gene>
<feature type="signal peptide" evidence="1">
    <location>
        <begin position="1"/>
        <end position="26"/>
    </location>
</feature>
<keyword evidence="3" id="KW-1185">Reference proteome</keyword>
<dbReference type="RefSeq" id="WP_188557517.1">
    <property type="nucleotide sequence ID" value="NZ_BMGS01000004.1"/>
</dbReference>
<keyword evidence="1" id="KW-0732">Signal</keyword>
<proteinExistence type="predicted"/>
<sequence length="127" mass="14290">MKTSLLSRLGILCASLVVLPASLALAQTTSYSEAPIIAKSGYWMLETDPKRPDYTVVRFYNDQHEELYRERLSGVCLDPLKNRATHRRVALMLGTALDQVQRMQANSVVSMTLATTARRMPRTYAVK</sequence>
<protein>
    <submittedName>
        <fullName evidence="2">Uncharacterized protein</fullName>
    </submittedName>
</protein>
<reference evidence="3" key="1">
    <citation type="journal article" date="2019" name="Int. J. Syst. Evol. Microbiol.">
        <title>The Global Catalogue of Microorganisms (GCM) 10K type strain sequencing project: providing services to taxonomists for standard genome sequencing and annotation.</title>
        <authorList>
            <consortium name="The Broad Institute Genomics Platform"/>
            <consortium name="The Broad Institute Genome Sequencing Center for Infectious Disease"/>
            <person name="Wu L."/>
            <person name="Ma J."/>
        </authorList>
    </citation>
    <scope>NUCLEOTIDE SEQUENCE [LARGE SCALE GENOMIC DNA]</scope>
    <source>
        <strain evidence="3">CGMCC 1.12990</strain>
    </source>
</reference>
<dbReference type="EMBL" id="BMGS01000004">
    <property type="protein sequence ID" value="GGG42245.1"/>
    <property type="molecule type" value="Genomic_DNA"/>
</dbReference>
<accession>A0ABQ1WR46</accession>
<evidence type="ECO:0000313" key="3">
    <source>
        <dbReference type="Proteomes" id="UP000601361"/>
    </source>
</evidence>